<dbReference type="Pfam" id="PF00005">
    <property type="entry name" value="ABC_tran"/>
    <property type="match status" value="1"/>
</dbReference>
<dbReference type="RefSeq" id="WP_013682970.1">
    <property type="nucleotide sequence ID" value="NC_015320.1"/>
</dbReference>
<keyword evidence="7" id="KW-1185">Reference proteome</keyword>
<keyword evidence="3" id="KW-0547">Nucleotide-binding</keyword>
<dbReference type="AlphaFoldDB" id="F2KNY6"/>
<dbReference type="PANTHER" id="PTHR42711:SF5">
    <property type="entry name" value="ABC TRANSPORTER ATP-BINDING PROTEIN NATA"/>
    <property type="match status" value="1"/>
</dbReference>
<dbReference type="HOGENOM" id="CLU_000604_1_2_2"/>
<evidence type="ECO:0000256" key="4">
    <source>
        <dbReference type="ARBA" id="ARBA00022840"/>
    </source>
</evidence>
<name>F2KNY6_ARCVS</name>
<dbReference type="PROSITE" id="PS00211">
    <property type="entry name" value="ABC_TRANSPORTER_1"/>
    <property type="match status" value="1"/>
</dbReference>
<keyword evidence="6" id="KW-0378">Hydrolase</keyword>
<dbReference type="Proteomes" id="UP000008136">
    <property type="component" value="Chromosome"/>
</dbReference>
<evidence type="ECO:0000256" key="2">
    <source>
        <dbReference type="ARBA" id="ARBA00022448"/>
    </source>
</evidence>
<evidence type="ECO:0000256" key="1">
    <source>
        <dbReference type="ARBA" id="ARBA00005417"/>
    </source>
</evidence>
<dbReference type="PROSITE" id="PS50893">
    <property type="entry name" value="ABC_TRANSPORTER_2"/>
    <property type="match status" value="1"/>
</dbReference>
<dbReference type="EC" id="3.6.3.25" evidence="6"/>
<sequence>MIEFVNVCKKFGRIMALNEVSLDIGRGITAIIGPNGAGKTTLIRLILGLLKPTSGELSVMGVNPATERDRLIGSIAYVPEKTAVYEKMTAHEYLSFFAALKGLDVDVEGILARYGLIERADDSISTFSKGMKRRLELARVLMSEPEILVLDEPFSGIDPESRIEIRKIIQTSRSKIVVMCSHDLHEVEQIADTVVVLRNGNVVLHDNIERLLTRIDNIKLTIRGVFDDETGRILGKFGAEIIELRKDRVTLIVNDRTLMPALIRELSSNYELFEIASDTNLEKIFIDMIKLDC</sequence>
<dbReference type="eggNOG" id="arCOG00194">
    <property type="taxonomic scope" value="Archaea"/>
</dbReference>
<keyword evidence="4" id="KW-0067">ATP-binding</keyword>
<keyword evidence="2" id="KW-0813">Transport</keyword>
<dbReference type="InterPro" id="IPR003593">
    <property type="entry name" value="AAA+_ATPase"/>
</dbReference>
<dbReference type="InterPro" id="IPR050763">
    <property type="entry name" value="ABC_transporter_ATP-binding"/>
</dbReference>
<accession>F2KNY6</accession>
<dbReference type="GO" id="GO:0016887">
    <property type="term" value="F:ATP hydrolysis activity"/>
    <property type="evidence" value="ECO:0007669"/>
    <property type="project" value="InterPro"/>
</dbReference>
<reference evidence="6 7" key="1">
    <citation type="submission" date="2011-03" db="EMBL/GenBank/DDBJ databases">
        <title>The complete genome of Archaeoglobus veneficus SNP6.</title>
        <authorList>
            <consortium name="US DOE Joint Genome Institute (JGI-PGF)"/>
            <person name="Lucas S."/>
            <person name="Copeland A."/>
            <person name="Lapidus A."/>
            <person name="Bruce D."/>
            <person name="Goodwin L."/>
            <person name="Pitluck S."/>
            <person name="Kyrpides N."/>
            <person name="Mavromatis K."/>
            <person name="Pagani I."/>
            <person name="Ivanova N."/>
            <person name="Mikhailova N."/>
            <person name="Lu M."/>
            <person name="Detter J.C."/>
            <person name="Tapia R."/>
            <person name="Han C."/>
            <person name="Land M."/>
            <person name="Hauser L."/>
            <person name="Markowitz V."/>
            <person name="Cheng J.-F."/>
            <person name="Hugenholtz P."/>
            <person name="Woyke T."/>
            <person name="Wu D."/>
            <person name="Spring S."/>
            <person name="Brambilla E."/>
            <person name="Klenk H.-P."/>
            <person name="Eisen J.A."/>
        </authorList>
    </citation>
    <scope>NUCLEOTIDE SEQUENCE [LARGE SCALE GENOMIC DNA]</scope>
    <source>
        <strain>SNP6</strain>
    </source>
</reference>
<dbReference type="STRING" id="693661.Arcve_0258"/>
<comment type="similarity">
    <text evidence="1">Belongs to the ABC transporter superfamily.</text>
</comment>
<dbReference type="SMART" id="SM00382">
    <property type="entry name" value="AAA"/>
    <property type="match status" value="1"/>
</dbReference>
<evidence type="ECO:0000313" key="7">
    <source>
        <dbReference type="Proteomes" id="UP000008136"/>
    </source>
</evidence>
<dbReference type="GeneID" id="10393352"/>
<dbReference type="SUPFAM" id="SSF52540">
    <property type="entry name" value="P-loop containing nucleoside triphosphate hydrolases"/>
    <property type="match status" value="1"/>
</dbReference>
<feature type="domain" description="ABC transporter" evidence="5">
    <location>
        <begin position="2"/>
        <end position="224"/>
    </location>
</feature>
<organism evidence="6 7">
    <name type="scientific">Archaeoglobus veneficus (strain DSM 11195 / SNP6)</name>
    <dbReference type="NCBI Taxonomy" id="693661"/>
    <lineage>
        <taxon>Archaea</taxon>
        <taxon>Methanobacteriati</taxon>
        <taxon>Methanobacteriota</taxon>
        <taxon>Archaeoglobi</taxon>
        <taxon>Archaeoglobales</taxon>
        <taxon>Archaeoglobaceae</taxon>
        <taxon>Archaeoglobus</taxon>
    </lineage>
</organism>
<dbReference type="KEGG" id="ave:Arcve_0258"/>
<dbReference type="CDD" id="cd03230">
    <property type="entry name" value="ABC_DR_subfamily_A"/>
    <property type="match status" value="1"/>
</dbReference>
<dbReference type="PANTHER" id="PTHR42711">
    <property type="entry name" value="ABC TRANSPORTER ATP-BINDING PROTEIN"/>
    <property type="match status" value="1"/>
</dbReference>
<dbReference type="InterPro" id="IPR027417">
    <property type="entry name" value="P-loop_NTPase"/>
</dbReference>
<proteinExistence type="inferred from homology"/>
<dbReference type="GO" id="GO:0005524">
    <property type="term" value="F:ATP binding"/>
    <property type="evidence" value="ECO:0007669"/>
    <property type="project" value="UniProtKB-KW"/>
</dbReference>
<dbReference type="InterPro" id="IPR017871">
    <property type="entry name" value="ABC_transporter-like_CS"/>
</dbReference>
<dbReference type="EMBL" id="CP002588">
    <property type="protein sequence ID" value="AEA46294.1"/>
    <property type="molecule type" value="Genomic_DNA"/>
</dbReference>
<protein>
    <submittedName>
        <fullName evidence="6">Sulfate-transporting ATPase</fullName>
        <ecNumber evidence="6">3.6.3.25</ecNumber>
    </submittedName>
</protein>
<evidence type="ECO:0000259" key="5">
    <source>
        <dbReference type="PROSITE" id="PS50893"/>
    </source>
</evidence>
<dbReference type="Gene3D" id="3.40.50.300">
    <property type="entry name" value="P-loop containing nucleotide triphosphate hydrolases"/>
    <property type="match status" value="1"/>
</dbReference>
<gene>
    <name evidence="6" type="ordered locus">Arcve_0258</name>
</gene>
<evidence type="ECO:0000313" key="6">
    <source>
        <dbReference type="EMBL" id="AEA46294.1"/>
    </source>
</evidence>
<dbReference type="InterPro" id="IPR003439">
    <property type="entry name" value="ABC_transporter-like_ATP-bd"/>
</dbReference>
<evidence type="ECO:0000256" key="3">
    <source>
        <dbReference type="ARBA" id="ARBA00022741"/>
    </source>
</evidence>
<dbReference type="OrthoDB" id="40048at2157"/>